<organism evidence="2 3">
    <name type="scientific">Listeria cornellensis FSL F6-0969</name>
    <dbReference type="NCBI Taxonomy" id="1265820"/>
    <lineage>
        <taxon>Bacteria</taxon>
        <taxon>Bacillati</taxon>
        <taxon>Bacillota</taxon>
        <taxon>Bacilli</taxon>
        <taxon>Bacillales</taxon>
        <taxon>Listeriaceae</taxon>
        <taxon>Listeria</taxon>
    </lineage>
</organism>
<dbReference type="SUPFAM" id="SSF51126">
    <property type="entry name" value="Pectin lyase-like"/>
    <property type="match status" value="1"/>
</dbReference>
<dbReference type="InterPro" id="IPR011050">
    <property type="entry name" value="Pectin_lyase_fold/virulence"/>
</dbReference>
<evidence type="ECO:0000313" key="3">
    <source>
        <dbReference type="Proteomes" id="UP000019254"/>
    </source>
</evidence>
<accession>W7C3H8</accession>
<evidence type="ECO:0000313" key="2">
    <source>
        <dbReference type="EMBL" id="EUJ31647.1"/>
    </source>
</evidence>
<proteinExistence type="predicted"/>
<protein>
    <submittedName>
        <fullName evidence="2">Endopolygalacturonase</fullName>
    </submittedName>
</protein>
<dbReference type="AlphaFoldDB" id="W7C3H8"/>
<dbReference type="PATRIC" id="fig|1265820.5.peg.981"/>
<dbReference type="STRING" id="1265820.PCORN_04967"/>
<evidence type="ECO:0000259" key="1">
    <source>
        <dbReference type="Pfam" id="PF12708"/>
    </source>
</evidence>
<dbReference type="OrthoDB" id="6502305at2"/>
<comment type="caution">
    <text evidence="2">The sequence shown here is derived from an EMBL/GenBank/DDBJ whole genome shotgun (WGS) entry which is preliminary data.</text>
</comment>
<feature type="domain" description="Rhamnogalacturonase A/B/Epimerase-like pectate lyase" evidence="1">
    <location>
        <begin position="11"/>
        <end position="192"/>
    </location>
</feature>
<reference evidence="2 3" key="1">
    <citation type="journal article" date="2014" name="Int. J. Syst. Evol. Microbiol.">
        <title>Listeria floridensis sp. nov., Listeria aquatica sp. nov., Listeria cornellensis sp. nov., Listeria riparia sp. nov. and Listeria grandensis sp. nov., from agricultural and natural environments.</title>
        <authorList>
            <person name="den Bakker H.C."/>
            <person name="Warchocki S."/>
            <person name="Wright E.M."/>
            <person name="Allred A.F."/>
            <person name="Ahlstrom C."/>
            <person name="Manuel C.S."/>
            <person name="Stasiewicz M.J."/>
            <person name="Burrell A."/>
            <person name="Roof S."/>
            <person name="Strawn L."/>
            <person name="Fortes E.D."/>
            <person name="Nightingale K.K."/>
            <person name="Kephart D."/>
            <person name="Wiedmann M."/>
        </authorList>
    </citation>
    <scope>NUCLEOTIDE SEQUENCE [LARGE SCALE GENOMIC DNA]</scope>
    <source>
        <strain evidence="3">FSL F6-969</strain>
    </source>
</reference>
<gene>
    <name evidence="2" type="ORF">PCORN_04967</name>
</gene>
<dbReference type="InterPro" id="IPR012334">
    <property type="entry name" value="Pectin_lyas_fold"/>
</dbReference>
<dbReference type="Gene3D" id="2.160.20.10">
    <property type="entry name" value="Single-stranded right-handed beta-helix, Pectin lyase-like"/>
    <property type="match status" value="1"/>
</dbReference>
<dbReference type="Proteomes" id="UP000019254">
    <property type="component" value="Unassembled WGS sequence"/>
</dbReference>
<sequence>MTIGLVLDWLNILDFKEEEDADYTVAFRRAIAAIRARGGGVLYIPSGTYDIRPTPAISLCSNLTIMGDGAQSIVRVADGTGSYKVIFGQENSTEARVDSVYFERFTIDQNPTGNPVPSSSGASQFTFSFKNFSKVHFRKMEFNPTTGANAICCNASRGSYIDTTCQDVTVEQCRFYRVSPNQVYVDNSAIYLNCPGSIVSNNKFYAFDDETIRAKGCIETHGGKSVISGNYSEGYSTGVNAASRMWGKESESGQLISMVPANITISGNTFTKVKKRYPTMGQPSRR</sequence>
<dbReference type="InterPro" id="IPR024535">
    <property type="entry name" value="RHGA/B-epi-like_pectate_lyase"/>
</dbReference>
<name>W7C3H8_9LIST</name>
<dbReference type="Pfam" id="PF12708">
    <property type="entry name" value="Pect-lyase_RHGA_epim"/>
    <property type="match status" value="1"/>
</dbReference>
<keyword evidence="3" id="KW-1185">Reference proteome</keyword>
<dbReference type="EMBL" id="AODE01000010">
    <property type="protein sequence ID" value="EUJ31647.1"/>
    <property type="molecule type" value="Genomic_DNA"/>
</dbReference>
<dbReference type="RefSeq" id="WP_036077844.1">
    <property type="nucleotide sequence ID" value="NZ_AODE01000010.1"/>
</dbReference>